<gene>
    <name evidence="2" type="ORF">ACD_3C00142G0018</name>
</gene>
<comment type="caution">
    <text evidence="2">The sequence shown here is derived from an EMBL/GenBank/DDBJ whole genome shotgun (WGS) entry which is preliminary data.</text>
</comment>
<dbReference type="EMBL" id="AMFJ01000416">
    <property type="protein sequence ID" value="EKE27862.1"/>
    <property type="molecule type" value="Genomic_DNA"/>
</dbReference>
<protein>
    <recommendedName>
        <fullName evidence="1">CMP/dCMP-type deaminase domain-containing protein</fullName>
    </recommendedName>
</protein>
<dbReference type="Gene3D" id="3.40.140.10">
    <property type="entry name" value="Cytidine Deaminase, domain 2"/>
    <property type="match status" value="1"/>
</dbReference>
<dbReference type="AlphaFoldDB" id="K2G0Z5"/>
<evidence type="ECO:0000259" key="1">
    <source>
        <dbReference type="Pfam" id="PF00383"/>
    </source>
</evidence>
<accession>K2G0Z5</accession>
<dbReference type="GO" id="GO:0003824">
    <property type="term" value="F:catalytic activity"/>
    <property type="evidence" value="ECO:0007669"/>
    <property type="project" value="InterPro"/>
</dbReference>
<dbReference type="InterPro" id="IPR002125">
    <property type="entry name" value="CMP_dCMP_dom"/>
</dbReference>
<dbReference type="SUPFAM" id="SSF53927">
    <property type="entry name" value="Cytidine deaminase-like"/>
    <property type="match status" value="1"/>
</dbReference>
<reference evidence="2" key="1">
    <citation type="journal article" date="2012" name="Science">
        <title>Fermentation, hydrogen, and sulfur metabolism in multiple uncultivated bacterial phyla.</title>
        <authorList>
            <person name="Wrighton K.C."/>
            <person name="Thomas B.C."/>
            <person name="Sharon I."/>
            <person name="Miller C.S."/>
            <person name="Castelle C.J."/>
            <person name="VerBerkmoes N.C."/>
            <person name="Wilkins M.J."/>
            <person name="Hettich R.L."/>
            <person name="Lipton M.S."/>
            <person name="Williams K.H."/>
            <person name="Long P.E."/>
            <person name="Banfield J.F."/>
        </authorList>
    </citation>
    <scope>NUCLEOTIDE SEQUENCE [LARGE SCALE GENOMIC DNA]</scope>
</reference>
<evidence type="ECO:0000313" key="2">
    <source>
        <dbReference type="EMBL" id="EKE27862.1"/>
    </source>
</evidence>
<dbReference type="Pfam" id="PF00383">
    <property type="entry name" value="dCMP_cyt_deam_1"/>
    <property type="match status" value="1"/>
</dbReference>
<sequence>MRYLIWNELLEANKFIEECMAIARSATCERSKCGSVIVKDWEIIWIWFNSPTNGLESQRRCHMEKSSYNKKITDKTCCIHAEQRAIMDALAKNPNKLKDSRLYFMRIDDSWNAKNSWEPYCTICSKMSLDVWISEFVLSKKEWICLYETWEYNDLSYKYNW</sequence>
<proteinExistence type="predicted"/>
<dbReference type="InterPro" id="IPR016193">
    <property type="entry name" value="Cytidine_deaminase-like"/>
</dbReference>
<feature type="domain" description="CMP/dCMP-type deaminase" evidence="1">
    <location>
        <begin position="13"/>
        <end position="138"/>
    </location>
</feature>
<organism evidence="2">
    <name type="scientific">uncultured bacterium</name>
    <name type="common">gcode 4</name>
    <dbReference type="NCBI Taxonomy" id="1234023"/>
    <lineage>
        <taxon>Bacteria</taxon>
        <taxon>environmental samples</taxon>
    </lineage>
</organism>
<name>K2G0Z5_9BACT</name>